<organism evidence="2 3">
    <name type="scientific">Deinococcus yavapaiensis KR-236</name>
    <dbReference type="NCBI Taxonomy" id="694435"/>
    <lineage>
        <taxon>Bacteria</taxon>
        <taxon>Thermotogati</taxon>
        <taxon>Deinococcota</taxon>
        <taxon>Deinococci</taxon>
        <taxon>Deinococcales</taxon>
        <taxon>Deinococcaceae</taxon>
        <taxon>Deinococcus</taxon>
    </lineage>
</organism>
<evidence type="ECO:0000313" key="3">
    <source>
        <dbReference type="Proteomes" id="UP000248326"/>
    </source>
</evidence>
<reference evidence="2 3" key="1">
    <citation type="submission" date="2018-06" db="EMBL/GenBank/DDBJ databases">
        <title>Genomic Encyclopedia of Type Strains, Phase IV (KMG-IV): sequencing the most valuable type-strain genomes for metagenomic binning, comparative biology and taxonomic classification.</title>
        <authorList>
            <person name="Goeker M."/>
        </authorList>
    </citation>
    <scope>NUCLEOTIDE SEQUENCE [LARGE SCALE GENOMIC DNA]</scope>
    <source>
        <strain evidence="2 3">DSM 18048</strain>
    </source>
</reference>
<dbReference type="PANTHER" id="PTHR40078:SF1">
    <property type="entry name" value="INTEGRAL MEMBRANE PROTEIN"/>
    <property type="match status" value="1"/>
</dbReference>
<dbReference type="PANTHER" id="PTHR40078">
    <property type="entry name" value="INTEGRAL MEMBRANE PROTEIN-RELATED"/>
    <property type="match status" value="1"/>
</dbReference>
<accession>A0A318S742</accession>
<evidence type="ECO:0000256" key="1">
    <source>
        <dbReference type="SAM" id="Phobius"/>
    </source>
</evidence>
<dbReference type="EMBL" id="QJSX01000017">
    <property type="protein sequence ID" value="PYE50551.1"/>
    <property type="molecule type" value="Genomic_DNA"/>
</dbReference>
<dbReference type="AlphaFoldDB" id="A0A318S742"/>
<dbReference type="Pfam" id="PF19700">
    <property type="entry name" value="DUF6198"/>
    <property type="match status" value="1"/>
</dbReference>
<comment type="caution">
    <text evidence="2">The sequence shown here is derived from an EMBL/GenBank/DDBJ whole genome shotgun (WGS) entry which is preliminary data.</text>
</comment>
<protein>
    <submittedName>
        <fullName evidence="2">Putative membrane protein YczE</fullName>
    </submittedName>
</protein>
<feature type="transmembrane region" description="Helical" evidence="1">
    <location>
        <begin position="98"/>
        <end position="120"/>
    </location>
</feature>
<keyword evidence="3" id="KW-1185">Reference proteome</keyword>
<feature type="transmembrane region" description="Helical" evidence="1">
    <location>
        <begin position="45"/>
        <end position="64"/>
    </location>
</feature>
<gene>
    <name evidence="2" type="ORF">DES52_11769</name>
</gene>
<keyword evidence="1" id="KW-0472">Membrane</keyword>
<dbReference type="InterPro" id="IPR038750">
    <property type="entry name" value="YczE/YyaS-like"/>
</dbReference>
<dbReference type="RefSeq" id="WP_170131160.1">
    <property type="nucleotide sequence ID" value="NZ_QJSX01000017.1"/>
</dbReference>
<feature type="transmembrane region" description="Helical" evidence="1">
    <location>
        <begin position="71"/>
        <end position="92"/>
    </location>
</feature>
<proteinExistence type="predicted"/>
<name>A0A318S742_9DEIO</name>
<keyword evidence="1" id="KW-1133">Transmembrane helix</keyword>
<sequence>MLFRRLLQLYLGLALYGTSMALMVHANLGLDPWDVFHQGVAAQLGWSFGTVVIVTGALVLLAWIPFKQRPGLGTLSNVVVLGVVADAMLALLPPVPSIFARALLFTAGLLLNAVATAAYIGARFGPGPRDGLMTALVKRTGGSVRLVRTCIEVSVLLLGWVLGGGVGVGTVAYALLIGPLVQPLLPILDATRASTALPDAPVATSRSA</sequence>
<evidence type="ECO:0000313" key="2">
    <source>
        <dbReference type="EMBL" id="PYE50551.1"/>
    </source>
</evidence>
<feature type="transmembrane region" description="Helical" evidence="1">
    <location>
        <begin position="155"/>
        <end position="176"/>
    </location>
</feature>
<keyword evidence="1" id="KW-0812">Transmembrane</keyword>
<dbReference type="Proteomes" id="UP000248326">
    <property type="component" value="Unassembled WGS sequence"/>
</dbReference>